<dbReference type="GO" id="GO:0005737">
    <property type="term" value="C:cytoplasm"/>
    <property type="evidence" value="ECO:0007669"/>
    <property type="project" value="UniProtKB-SubCell"/>
</dbReference>
<dbReference type="InterPro" id="IPR038309">
    <property type="entry name" value="Rsd/AlgQ_sf"/>
</dbReference>
<reference evidence="7 9" key="2">
    <citation type="submission" date="2015-03" db="EMBL/GenBank/DDBJ databases">
        <authorList>
            <person name="Murphy D."/>
        </authorList>
    </citation>
    <scope>NUCLEOTIDE SEQUENCE [LARGE SCALE GENOMIC DNA]</scope>
    <source>
        <strain evidence="7 9">68/02</strain>
    </source>
</reference>
<dbReference type="EMBL" id="CTKE01000030">
    <property type="protein sequence ID" value="CQI97494.1"/>
    <property type="molecule type" value="Genomic_DNA"/>
</dbReference>
<name>A0A0U1HY42_YERRO</name>
<evidence type="ECO:0000256" key="1">
    <source>
        <dbReference type="ARBA" id="ARBA00022490"/>
    </source>
</evidence>
<accession>A0A0U1HY42</accession>
<protein>
    <recommendedName>
        <fullName evidence="4">Regulator of sigma D</fullName>
    </recommendedName>
</protein>
<dbReference type="InterPro" id="IPR023785">
    <property type="entry name" value="Sigma70_reg_Rsd"/>
</dbReference>
<dbReference type="RefSeq" id="WP_004716486.1">
    <property type="nucleotide sequence ID" value="NZ_CABIHO010000029.1"/>
</dbReference>
<dbReference type="InterPro" id="IPR007448">
    <property type="entry name" value="Sigma70_reg_Rsd_AlgQ"/>
</dbReference>
<evidence type="ECO:0000313" key="9">
    <source>
        <dbReference type="Proteomes" id="UP000042054"/>
    </source>
</evidence>
<dbReference type="GeneID" id="45568169"/>
<dbReference type="AlphaFoldDB" id="A0A0U1HY42"/>
<dbReference type="EMBL" id="CP009787">
    <property type="protein sequence ID" value="AJJ10649.1"/>
    <property type="molecule type" value="Genomic_DNA"/>
</dbReference>
<dbReference type="Proteomes" id="UP000031914">
    <property type="component" value="Chromosome"/>
</dbReference>
<dbReference type="GO" id="GO:0006355">
    <property type="term" value="P:regulation of DNA-templated transcription"/>
    <property type="evidence" value="ECO:0007669"/>
    <property type="project" value="InterPro"/>
</dbReference>
<comment type="subcellular location">
    <subcellularLocation>
        <location evidence="4">Cytoplasm</location>
    </subcellularLocation>
</comment>
<dbReference type="Gene3D" id="1.20.120.1370">
    <property type="entry name" value="Regulator of RNA polymerase sigma(70) subunit, domain 4"/>
    <property type="match status" value="1"/>
</dbReference>
<dbReference type="Proteomes" id="UP000042054">
    <property type="component" value="Unassembled WGS sequence"/>
</dbReference>
<evidence type="ECO:0000256" key="4">
    <source>
        <dbReference type="HAMAP-Rule" id="MF_01181"/>
    </source>
</evidence>
<evidence type="ECO:0000256" key="2">
    <source>
        <dbReference type="ARBA" id="ARBA00023015"/>
    </source>
</evidence>
<proteinExistence type="inferred from homology"/>
<comment type="function">
    <text evidence="4">Binds RpoD and negatively regulates RpoD-mediated transcription activation by preventing the interaction between the primary sigma factor RpoD with the catalytic core of the RNA polymerase and with promoter DNA. May be involved in replacement of the RNA polymerase sigma subunit from RpoD to RpoS during the transition from exponential growth to the stationary phase.</text>
</comment>
<dbReference type="STRING" id="29485.CH64_2892"/>
<comment type="subunit">
    <text evidence="4">Interacts with RpoD.</text>
</comment>
<gene>
    <name evidence="4 7" type="primary">rsd</name>
    <name evidence="6" type="ORF">CH64_2892</name>
    <name evidence="7" type="ORF">ERS008555_03900</name>
</gene>
<sequence>MLNRLENLTQRVGGSNELIDQWLHARKELLVSYCAVIGIKPQKEKHTPLNGKALENFCHNLVDYLSSGHFQIYDRIIKQVEGASSPKMTLTTKFYPALQNNTQTIMAFHDSYTNIEIDDDNCTEFQQALSDIGESLDARFKLEDQLIQWAAESWQAAQQVDLQTKTN</sequence>
<dbReference type="KEGG" id="yro:CH64_2892"/>
<keyword evidence="3 4" id="KW-0804">Transcription</keyword>
<keyword evidence="2 4" id="KW-0805">Transcription regulation</keyword>
<evidence type="ECO:0000256" key="5">
    <source>
        <dbReference type="RuleBase" id="RU004409"/>
    </source>
</evidence>
<reference evidence="6 8" key="1">
    <citation type="journal article" date="2015" name="Genome Announc.">
        <title>Thirty-Two Complete Genome Assemblies of Nine Yersinia Species, Including Y. pestis, Y. pseudotuberculosis, and Y. enterocolitica.</title>
        <authorList>
            <person name="Johnson S.L."/>
            <person name="Daligault H.E."/>
            <person name="Davenport K.W."/>
            <person name="Jaissle J."/>
            <person name="Frey K.G."/>
            <person name="Ladner J.T."/>
            <person name="Broomall S.M."/>
            <person name="Bishop-Lilly K.A."/>
            <person name="Bruce D.C."/>
            <person name="Coyne S.R."/>
            <person name="Gibbons H.S."/>
            <person name="Lo C.C."/>
            <person name="Munk A.C."/>
            <person name="Rosenzweig C.N."/>
            <person name="Koroleva G.I."/>
            <person name="Palacios G.F."/>
            <person name="Redden C.L."/>
            <person name="Xu Y."/>
            <person name="Minogue T.D."/>
            <person name="Chain P.S."/>
        </authorList>
    </citation>
    <scope>NUCLEOTIDE SEQUENCE [LARGE SCALE GENOMIC DNA]</scope>
    <source>
        <strain evidence="6 8">YRA</strain>
    </source>
</reference>
<dbReference type="PIRSF" id="PIRSF016548">
    <property type="entry name" value="Rsd_AlgQ"/>
    <property type="match status" value="1"/>
</dbReference>
<evidence type="ECO:0000313" key="8">
    <source>
        <dbReference type="Proteomes" id="UP000031914"/>
    </source>
</evidence>
<organism evidence="7 9">
    <name type="scientific">Yersinia rohdei</name>
    <dbReference type="NCBI Taxonomy" id="29485"/>
    <lineage>
        <taxon>Bacteria</taxon>
        <taxon>Pseudomonadati</taxon>
        <taxon>Pseudomonadota</taxon>
        <taxon>Gammaproteobacteria</taxon>
        <taxon>Enterobacterales</taxon>
        <taxon>Yersiniaceae</taxon>
        <taxon>Yersinia</taxon>
    </lineage>
</organism>
<evidence type="ECO:0000313" key="7">
    <source>
        <dbReference type="EMBL" id="CQI97494.1"/>
    </source>
</evidence>
<dbReference type="OrthoDB" id="5567237at2"/>
<evidence type="ECO:0000313" key="6">
    <source>
        <dbReference type="EMBL" id="AJJ10649.1"/>
    </source>
</evidence>
<evidence type="ECO:0000256" key="3">
    <source>
        <dbReference type="ARBA" id="ARBA00023163"/>
    </source>
</evidence>
<keyword evidence="1 4" id="KW-0963">Cytoplasm</keyword>
<keyword evidence="8" id="KW-1185">Reference proteome</keyword>
<comment type="similarity">
    <text evidence="4 5">Belongs to the Rsd/AlgQ family.</text>
</comment>
<dbReference type="HAMAP" id="MF_01181">
    <property type="entry name" value="Rsd"/>
    <property type="match status" value="1"/>
</dbReference>
<dbReference type="NCBIfam" id="NF008723">
    <property type="entry name" value="PRK11718.1"/>
    <property type="match status" value="1"/>
</dbReference>
<dbReference type="Pfam" id="PF04353">
    <property type="entry name" value="Rsd_AlgQ"/>
    <property type="match status" value="1"/>
</dbReference>